<accession>A0A6L2JR54</accession>
<name>A0A6L2JR54_TANCI</name>
<proteinExistence type="predicted"/>
<dbReference type="EMBL" id="BKCJ010001138">
    <property type="protein sequence ID" value="GEU39142.1"/>
    <property type="molecule type" value="Genomic_DNA"/>
</dbReference>
<organism evidence="1">
    <name type="scientific">Tanacetum cinerariifolium</name>
    <name type="common">Dalmatian daisy</name>
    <name type="synonym">Chrysanthemum cinerariifolium</name>
    <dbReference type="NCBI Taxonomy" id="118510"/>
    <lineage>
        <taxon>Eukaryota</taxon>
        <taxon>Viridiplantae</taxon>
        <taxon>Streptophyta</taxon>
        <taxon>Embryophyta</taxon>
        <taxon>Tracheophyta</taxon>
        <taxon>Spermatophyta</taxon>
        <taxon>Magnoliopsida</taxon>
        <taxon>eudicotyledons</taxon>
        <taxon>Gunneridae</taxon>
        <taxon>Pentapetalae</taxon>
        <taxon>asterids</taxon>
        <taxon>campanulids</taxon>
        <taxon>Asterales</taxon>
        <taxon>Asteraceae</taxon>
        <taxon>Asteroideae</taxon>
        <taxon>Anthemideae</taxon>
        <taxon>Anthemidinae</taxon>
        <taxon>Tanacetum</taxon>
    </lineage>
</organism>
<dbReference type="AlphaFoldDB" id="A0A6L2JR54"/>
<evidence type="ECO:0000313" key="1">
    <source>
        <dbReference type="EMBL" id="GEU39142.1"/>
    </source>
</evidence>
<sequence>MTTLAKHIIAAGAENRPPMLEKSMYDSCASRICLFIKGKKHGRMMLDSIDNGLLAYPTVKENRQTRPIKYSKLTEAQQLQDDCNVQESNIIFHSLPPDVLYNLFDKFVYVHGETLYEYYWRFYQLINDMHTIRMTTQQVQVNTKFLNALLSEWSKFITDVKLPKSLYTTNYDQLYAYLSQHEWHANEVHITRERYLDPLALVAKSPTLYNPSQEEHMARQCTQLKKQRTAWFKEKLMLAEAQEAGQILDEEQLAFLADLGISEALVAQQTIP</sequence>
<gene>
    <name evidence="1" type="ORF">Tci_011120</name>
</gene>
<reference evidence="1" key="1">
    <citation type="journal article" date="2019" name="Sci. Rep.">
        <title>Draft genome of Tanacetum cinerariifolium, the natural source of mosquito coil.</title>
        <authorList>
            <person name="Yamashiro T."/>
            <person name="Shiraishi A."/>
            <person name="Satake H."/>
            <person name="Nakayama K."/>
        </authorList>
    </citation>
    <scope>NUCLEOTIDE SEQUENCE</scope>
</reference>
<comment type="caution">
    <text evidence="1">The sequence shown here is derived from an EMBL/GenBank/DDBJ whole genome shotgun (WGS) entry which is preliminary data.</text>
</comment>
<protein>
    <recommendedName>
        <fullName evidence="2">Integrase, catalytic region, zinc finger, CCHC-type, peptidase aspartic, catalytic</fullName>
    </recommendedName>
</protein>
<evidence type="ECO:0008006" key="2">
    <source>
        <dbReference type="Google" id="ProtNLM"/>
    </source>
</evidence>